<dbReference type="Proteomes" id="UP000292082">
    <property type="component" value="Unassembled WGS sequence"/>
</dbReference>
<evidence type="ECO:0000313" key="4">
    <source>
        <dbReference type="Proteomes" id="UP000292082"/>
    </source>
</evidence>
<feature type="compositionally biased region" description="Polar residues" evidence="2">
    <location>
        <begin position="56"/>
        <end position="72"/>
    </location>
</feature>
<gene>
    <name evidence="3" type="ORF">BD310DRAFT_913394</name>
</gene>
<accession>A0A4Q9QCI1</accession>
<proteinExistence type="predicted"/>
<evidence type="ECO:0000256" key="2">
    <source>
        <dbReference type="SAM" id="MobiDB-lite"/>
    </source>
</evidence>
<evidence type="ECO:0000256" key="1">
    <source>
        <dbReference type="SAM" id="Coils"/>
    </source>
</evidence>
<dbReference type="STRING" id="114155.A0A4Q9QCI1"/>
<dbReference type="AlphaFoldDB" id="A0A4Q9QCI1"/>
<feature type="coiled-coil region" evidence="1">
    <location>
        <begin position="304"/>
        <end position="341"/>
    </location>
</feature>
<evidence type="ECO:0000313" key="3">
    <source>
        <dbReference type="EMBL" id="TBU64801.1"/>
    </source>
</evidence>
<dbReference type="EMBL" id="ML145085">
    <property type="protein sequence ID" value="TBU64801.1"/>
    <property type="molecule type" value="Genomic_DNA"/>
</dbReference>
<feature type="region of interest" description="Disordered" evidence="2">
    <location>
        <begin position="51"/>
        <end position="72"/>
    </location>
</feature>
<name>A0A4Q9QCI1_9APHY</name>
<feature type="region of interest" description="Disordered" evidence="2">
    <location>
        <begin position="252"/>
        <end position="273"/>
    </location>
</feature>
<reference evidence="3 4" key="1">
    <citation type="submission" date="2019-01" db="EMBL/GenBank/DDBJ databases">
        <title>Draft genome sequences of three monokaryotic isolates of the white-rot basidiomycete fungus Dichomitus squalens.</title>
        <authorList>
            <consortium name="DOE Joint Genome Institute"/>
            <person name="Lopez S.C."/>
            <person name="Andreopoulos B."/>
            <person name="Pangilinan J."/>
            <person name="Lipzen A."/>
            <person name="Riley R."/>
            <person name="Ahrendt S."/>
            <person name="Ng V."/>
            <person name="Barry K."/>
            <person name="Daum C."/>
            <person name="Grigoriev I.V."/>
            <person name="Hilden K.S."/>
            <person name="Makela M.R."/>
            <person name="de Vries R.P."/>
        </authorList>
    </citation>
    <scope>NUCLEOTIDE SEQUENCE [LARGE SCALE GENOMIC DNA]</scope>
    <source>
        <strain evidence="3 4">CBS 464.89</strain>
    </source>
</reference>
<sequence>MSFSLLLPHSTLRSPFNALPLSHWAHWSLTKCLYHALAPRTARMASDAFVHDAPNSRPSTSGQHMVTPTSGVKRSFTHLDEGKYEDPSLMSLPSNDTDAWYYPSYGFEANDEDLPRPAFRGNWGIKSYNEAKWVRKGKMTAWGPWMEDWESEDRARKRIRQLLPTDEEQDAPLTLPHLRSPSPPLMAPYPHPNTQHLSYTSFVLDKATTHSFRSSVFNELEDSTNTLIEGETTLRRALGRLWQVMSENPDEVGVSTSLVPKREDEEAEGNDADNRLARAPDLTPVVHKLFLSPNQESIFDNTQFSRAEMQLETLEKSLSNLRELQDDGREYVERLEEIREGLGDARTQRDGVWELVRKKAIQELQEVASSAGAGVS</sequence>
<keyword evidence="4" id="KW-1185">Reference proteome</keyword>
<protein>
    <submittedName>
        <fullName evidence="3">Uncharacterized protein</fullName>
    </submittedName>
</protein>
<organism evidence="3 4">
    <name type="scientific">Dichomitus squalens</name>
    <dbReference type="NCBI Taxonomy" id="114155"/>
    <lineage>
        <taxon>Eukaryota</taxon>
        <taxon>Fungi</taxon>
        <taxon>Dikarya</taxon>
        <taxon>Basidiomycota</taxon>
        <taxon>Agaricomycotina</taxon>
        <taxon>Agaricomycetes</taxon>
        <taxon>Polyporales</taxon>
        <taxon>Polyporaceae</taxon>
        <taxon>Dichomitus</taxon>
    </lineage>
</organism>
<keyword evidence="1" id="KW-0175">Coiled coil</keyword>